<evidence type="ECO:0000256" key="2">
    <source>
        <dbReference type="ARBA" id="ARBA00022574"/>
    </source>
</evidence>
<keyword evidence="1" id="KW-0813">Transport</keyword>
<reference evidence="4" key="2">
    <citation type="submission" date="2025-09" db="UniProtKB">
        <authorList>
            <consortium name="Ensembl"/>
        </authorList>
    </citation>
    <scope>IDENTIFICATION</scope>
</reference>
<proteinExistence type="predicted"/>
<dbReference type="Gene3D" id="2.130.10.10">
    <property type="entry name" value="YVTN repeat-like/Quinoprotein amine dehydrogenase"/>
    <property type="match status" value="1"/>
</dbReference>
<evidence type="ECO:0000313" key="5">
    <source>
        <dbReference type="Proteomes" id="UP000261500"/>
    </source>
</evidence>
<dbReference type="Ensembl" id="ENSPLAT00000002806.1">
    <property type="protein sequence ID" value="ENSPLAP00000008492.1"/>
    <property type="gene ID" value="ENSPLAG00000011053.1"/>
</dbReference>
<keyword evidence="2" id="KW-0853">WD repeat</keyword>
<keyword evidence="5" id="KW-1185">Reference proteome</keyword>
<dbReference type="STRING" id="48699.ENSPLAP00000008492"/>
<evidence type="ECO:0000313" key="4">
    <source>
        <dbReference type="Ensembl" id="ENSPLAP00000008492.1"/>
    </source>
</evidence>
<evidence type="ECO:0000256" key="3">
    <source>
        <dbReference type="ARBA" id="ARBA00022737"/>
    </source>
</evidence>
<dbReference type="Proteomes" id="UP000261500">
    <property type="component" value="Unplaced"/>
</dbReference>
<sequence>MRLKEIQRTAHQAWSPAGHHPIYLALGTSAQQLDASFNTTAAIEIFEMDFNSHCVSVFDFAYWWMMLHSYYRQ</sequence>
<name>A0A3B3U747_9TELE</name>
<dbReference type="GO" id="GO:0070971">
    <property type="term" value="C:endoplasmic reticulum exit site"/>
    <property type="evidence" value="ECO:0007669"/>
    <property type="project" value="TreeGrafter"/>
</dbReference>
<dbReference type="GO" id="GO:0005198">
    <property type="term" value="F:structural molecule activity"/>
    <property type="evidence" value="ECO:0007669"/>
    <property type="project" value="TreeGrafter"/>
</dbReference>
<keyword evidence="3" id="KW-0677">Repeat</keyword>
<dbReference type="GO" id="GO:0030127">
    <property type="term" value="C:COPII vesicle coat"/>
    <property type="evidence" value="ECO:0007669"/>
    <property type="project" value="TreeGrafter"/>
</dbReference>
<dbReference type="PANTHER" id="PTHR13923:SF22">
    <property type="entry name" value="PROTEIN TRANSPORT PROTEIN SEC31B"/>
    <property type="match status" value="1"/>
</dbReference>
<dbReference type="InterPro" id="IPR015943">
    <property type="entry name" value="WD40/YVTN_repeat-like_dom_sf"/>
</dbReference>
<dbReference type="GeneTree" id="ENSGT00390000003175"/>
<evidence type="ECO:0000256" key="1">
    <source>
        <dbReference type="ARBA" id="ARBA00022448"/>
    </source>
</evidence>
<dbReference type="AlphaFoldDB" id="A0A3B3U747"/>
<protein>
    <submittedName>
        <fullName evidence="4">Uncharacterized protein</fullName>
    </submittedName>
</protein>
<dbReference type="GO" id="GO:0090110">
    <property type="term" value="P:COPII-coated vesicle cargo loading"/>
    <property type="evidence" value="ECO:0007669"/>
    <property type="project" value="TreeGrafter"/>
</dbReference>
<reference evidence="4" key="1">
    <citation type="submission" date="2025-08" db="UniProtKB">
        <authorList>
            <consortium name="Ensembl"/>
        </authorList>
    </citation>
    <scope>IDENTIFICATION</scope>
</reference>
<organism evidence="4 5">
    <name type="scientific">Poecilia latipinna</name>
    <name type="common">sailfin molly</name>
    <dbReference type="NCBI Taxonomy" id="48699"/>
    <lineage>
        <taxon>Eukaryota</taxon>
        <taxon>Metazoa</taxon>
        <taxon>Chordata</taxon>
        <taxon>Craniata</taxon>
        <taxon>Vertebrata</taxon>
        <taxon>Euteleostomi</taxon>
        <taxon>Actinopterygii</taxon>
        <taxon>Neopterygii</taxon>
        <taxon>Teleostei</taxon>
        <taxon>Neoteleostei</taxon>
        <taxon>Acanthomorphata</taxon>
        <taxon>Ovalentaria</taxon>
        <taxon>Atherinomorphae</taxon>
        <taxon>Cyprinodontiformes</taxon>
        <taxon>Poeciliidae</taxon>
        <taxon>Poeciliinae</taxon>
        <taxon>Poecilia</taxon>
    </lineage>
</organism>
<dbReference type="GO" id="GO:0007029">
    <property type="term" value="P:endoplasmic reticulum organization"/>
    <property type="evidence" value="ECO:0007669"/>
    <property type="project" value="TreeGrafter"/>
</dbReference>
<dbReference type="InterPro" id="IPR040251">
    <property type="entry name" value="SEC31-like"/>
</dbReference>
<accession>A0A3B3U747</accession>
<dbReference type="PANTHER" id="PTHR13923">
    <property type="entry name" value="SEC31-RELATED PROTEIN"/>
    <property type="match status" value="1"/>
</dbReference>